<keyword evidence="1" id="KW-0414">Isoprene biosynthesis</keyword>
<accession>A0A1I6IAS6</accession>
<evidence type="ECO:0000313" key="4">
    <source>
        <dbReference type="Proteomes" id="UP000243250"/>
    </source>
</evidence>
<evidence type="ECO:0000259" key="2">
    <source>
        <dbReference type="Pfam" id="PF12172"/>
    </source>
</evidence>
<reference evidence="4" key="1">
    <citation type="submission" date="2016-10" db="EMBL/GenBank/DDBJ databases">
        <authorList>
            <person name="Varghese N."/>
            <person name="Submissions S."/>
        </authorList>
    </citation>
    <scope>NUCLEOTIDE SEQUENCE [LARGE SCALE GENOMIC DNA]</scope>
    <source>
        <strain evidence="4">CGMCC 1.8711</strain>
    </source>
</reference>
<dbReference type="PANTHER" id="PTHR34069">
    <property type="entry name" value="3-OXOACYL-[ACYL-CARRIER-PROTEIN] SYNTHASE 3"/>
    <property type="match status" value="1"/>
</dbReference>
<dbReference type="Gene3D" id="3.40.47.10">
    <property type="match status" value="1"/>
</dbReference>
<proteinExistence type="predicted"/>
<dbReference type="PANTHER" id="PTHR34069:SF2">
    <property type="entry name" value="BETA-KETOACYL-[ACYL-CARRIER-PROTEIN] SYNTHASE III"/>
    <property type="match status" value="1"/>
</dbReference>
<dbReference type="GO" id="GO:0008299">
    <property type="term" value="P:isoprenoid biosynthetic process"/>
    <property type="evidence" value="ECO:0007669"/>
    <property type="project" value="UniProtKB-KW"/>
</dbReference>
<dbReference type="SUPFAM" id="SSF50249">
    <property type="entry name" value="Nucleic acid-binding proteins"/>
    <property type="match status" value="1"/>
</dbReference>
<dbReference type="Proteomes" id="UP000243250">
    <property type="component" value="Unassembled WGS sequence"/>
</dbReference>
<dbReference type="SUPFAM" id="SSF53901">
    <property type="entry name" value="Thiolase-like"/>
    <property type="match status" value="2"/>
</dbReference>
<dbReference type="AlphaFoldDB" id="A0A1I6IAS6"/>
<dbReference type="RefSeq" id="WP_089882340.1">
    <property type="nucleotide sequence ID" value="NZ_FOYS01000005.1"/>
</dbReference>
<gene>
    <name evidence="3" type="ORF">SAMN04488124_2953</name>
</gene>
<name>A0A1I6IAS6_9EURY</name>
<evidence type="ECO:0000313" key="3">
    <source>
        <dbReference type="EMBL" id="SFR63778.1"/>
    </source>
</evidence>
<protein>
    <recommendedName>
        <fullName evidence="2">ChsH2 rubredoxin-like zinc ribbon domain-containing protein</fullName>
    </recommendedName>
</protein>
<sequence>MSSRGIAAAGVYVPRGRVTAEDVREAWGAFQGRGIDAKAVPAGDEDAVTMAVAAAGRALENSAMSPNAVDAVAFATTTPPVAEEQLAPRVVQALGLSSETRTWHHGQSTAAGADALETALNAEGTVLAVVADAPVGDPAGSDHAFGAGAAAFLVDDDAAVTFAGVGSATDESPGVRFREAAEEEVASLDITGYERAAIRETTRDAIADLGLDADRIDAASLHQPNGSMPYRIAGEGVVSNGAVAEGTVVDRIGDAGAATAAIGLVAALETGGDESVLAAFYGSGGGAVAFAFEGRLDGDEAATLDDGERVSYVESLRKRGIVVDGDVAGGGANVSLPTWRRTLDSRYALTAGRCPACGALSFPGEGACDDCHERVEFERAPLSSVGTVAARTVIGHGGAPPEFVELQQRDGAYGAALVRLDARDGDGSVLMPAQLTDCDHESVAVGDAVRRTVRRIYEQEGVVRYGAKFTPTE</sequence>
<dbReference type="OrthoDB" id="9573at2157"/>
<keyword evidence="4" id="KW-1185">Reference proteome</keyword>
<dbReference type="EMBL" id="FOYS01000005">
    <property type="protein sequence ID" value="SFR63778.1"/>
    <property type="molecule type" value="Genomic_DNA"/>
</dbReference>
<dbReference type="InterPro" id="IPR022002">
    <property type="entry name" value="ChsH2_Znr"/>
</dbReference>
<feature type="domain" description="ChsH2 rubredoxin-like zinc ribbon" evidence="2">
    <location>
        <begin position="346"/>
        <end position="374"/>
    </location>
</feature>
<dbReference type="InterPro" id="IPR012340">
    <property type="entry name" value="NA-bd_OB-fold"/>
</dbReference>
<dbReference type="STRING" id="555875.SAMN04488124_2953"/>
<evidence type="ECO:0000256" key="1">
    <source>
        <dbReference type="ARBA" id="ARBA00023229"/>
    </source>
</evidence>
<dbReference type="GO" id="GO:0044550">
    <property type="term" value="P:secondary metabolite biosynthetic process"/>
    <property type="evidence" value="ECO:0007669"/>
    <property type="project" value="TreeGrafter"/>
</dbReference>
<dbReference type="GO" id="GO:0016746">
    <property type="term" value="F:acyltransferase activity"/>
    <property type="evidence" value="ECO:0007669"/>
    <property type="project" value="UniProtKB-KW"/>
</dbReference>
<organism evidence="3 4">
    <name type="scientific">Halogeometricum limi</name>
    <dbReference type="NCBI Taxonomy" id="555875"/>
    <lineage>
        <taxon>Archaea</taxon>
        <taxon>Methanobacteriati</taxon>
        <taxon>Methanobacteriota</taxon>
        <taxon>Stenosarchaea group</taxon>
        <taxon>Halobacteria</taxon>
        <taxon>Halobacteriales</taxon>
        <taxon>Haloferacaceae</taxon>
        <taxon>Halogeometricum</taxon>
    </lineage>
</organism>
<dbReference type="InterPro" id="IPR016039">
    <property type="entry name" value="Thiolase-like"/>
</dbReference>
<dbReference type="Pfam" id="PF12172">
    <property type="entry name" value="zf-ChsH2"/>
    <property type="match status" value="1"/>
</dbReference>